<sequence length="162" mass="18004">MDLLLGSLSEAELALVREADPDRLAGLDEDALIELHTRVRRARNKHVKVYRRRAATRVAEAGGRGKARAQNSRKRAKAEVFEVILATVSRHLALAAQASAESMEAERLAEEPVTRGVSAEPPPVPVLRPQRDDRRPQSVELQKRHASTRAKGARRQARKDGR</sequence>
<dbReference type="Proteomes" id="UP000598146">
    <property type="component" value="Unassembled WGS sequence"/>
</dbReference>
<evidence type="ECO:0000313" key="2">
    <source>
        <dbReference type="EMBL" id="MBG0564175.1"/>
    </source>
</evidence>
<feature type="compositionally biased region" description="Basic and acidic residues" evidence="1">
    <location>
        <begin position="129"/>
        <end position="143"/>
    </location>
</feature>
<keyword evidence="3" id="KW-1185">Reference proteome</keyword>
<reference evidence="2" key="1">
    <citation type="submission" date="2020-11" db="EMBL/GenBank/DDBJ databases">
        <title>Isolation and identification of active actinomycetes.</title>
        <authorList>
            <person name="Sun X."/>
        </authorList>
    </citation>
    <scope>NUCLEOTIDE SEQUENCE</scope>
    <source>
        <strain evidence="2">NEAU-A11</strain>
    </source>
</reference>
<name>A0A931CFY0_9ACTN</name>
<dbReference type="EMBL" id="JADQTO010000010">
    <property type="protein sequence ID" value="MBG0564175.1"/>
    <property type="molecule type" value="Genomic_DNA"/>
</dbReference>
<feature type="compositionally biased region" description="Basic residues" evidence="1">
    <location>
        <begin position="144"/>
        <end position="162"/>
    </location>
</feature>
<organism evidence="2 3">
    <name type="scientific">Actinoplanes aureus</name>
    <dbReference type="NCBI Taxonomy" id="2792083"/>
    <lineage>
        <taxon>Bacteria</taxon>
        <taxon>Bacillati</taxon>
        <taxon>Actinomycetota</taxon>
        <taxon>Actinomycetes</taxon>
        <taxon>Micromonosporales</taxon>
        <taxon>Micromonosporaceae</taxon>
        <taxon>Actinoplanes</taxon>
    </lineage>
</organism>
<comment type="caution">
    <text evidence="2">The sequence shown here is derived from an EMBL/GenBank/DDBJ whole genome shotgun (WGS) entry which is preliminary data.</text>
</comment>
<protein>
    <submittedName>
        <fullName evidence="2">Uncharacterized protein</fullName>
    </submittedName>
</protein>
<dbReference type="RefSeq" id="WP_196415957.1">
    <property type="nucleotide sequence ID" value="NZ_JADQTO010000010.1"/>
</dbReference>
<evidence type="ECO:0000256" key="1">
    <source>
        <dbReference type="SAM" id="MobiDB-lite"/>
    </source>
</evidence>
<feature type="region of interest" description="Disordered" evidence="1">
    <location>
        <begin position="97"/>
        <end position="162"/>
    </location>
</feature>
<dbReference type="AlphaFoldDB" id="A0A931CFY0"/>
<accession>A0A931CFY0</accession>
<feature type="compositionally biased region" description="Basic and acidic residues" evidence="1">
    <location>
        <begin position="104"/>
        <end position="113"/>
    </location>
</feature>
<proteinExistence type="predicted"/>
<evidence type="ECO:0000313" key="3">
    <source>
        <dbReference type="Proteomes" id="UP000598146"/>
    </source>
</evidence>
<gene>
    <name evidence="2" type="ORF">I4J89_22270</name>
</gene>